<dbReference type="InterPro" id="IPR028973">
    <property type="entry name" value="PhnB-like"/>
</dbReference>
<dbReference type="Pfam" id="PF06983">
    <property type="entry name" value="3-dmu-9_3-mt"/>
    <property type="match status" value="1"/>
</dbReference>
<evidence type="ECO:0000259" key="1">
    <source>
        <dbReference type="Pfam" id="PF06983"/>
    </source>
</evidence>
<organism evidence="2 3">
    <name type="scientific">Paraherbaspirillum soli</name>
    <dbReference type="NCBI Taxonomy" id="631222"/>
    <lineage>
        <taxon>Bacteria</taxon>
        <taxon>Pseudomonadati</taxon>
        <taxon>Pseudomonadota</taxon>
        <taxon>Betaproteobacteria</taxon>
        <taxon>Burkholderiales</taxon>
        <taxon>Oxalobacteraceae</taxon>
        <taxon>Paraherbaspirillum</taxon>
    </lineage>
</organism>
<dbReference type="Proteomes" id="UP001596045">
    <property type="component" value="Unassembled WGS sequence"/>
</dbReference>
<evidence type="ECO:0000313" key="2">
    <source>
        <dbReference type="EMBL" id="MFC5473513.1"/>
    </source>
</evidence>
<evidence type="ECO:0000313" key="3">
    <source>
        <dbReference type="Proteomes" id="UP001596045"/>
    </source>
</evidence>
<dbReference type="SUPFAM" id="SSF54593">
    <property type="entry name" value="Glyoxalase/Bleomycin resistance protein/Dihydroxybiphenyl dioxygenase"/>
    <property type="match status" value="1"/>
</dbReference>
<dbReference type="PANTHER" id="PTHR33990:SF2">
    <property type="entry name" value="PHNB-LIKE DOMAIN-CONTAINING PROTEIN"/>
    <property type="match status" value="1"/>
</dbReference>
<protein>
    <submittedName>
        <fullName evidence="2">VOC family protein</fullName>
    </submittedName>
</protein>
<feature type="domain" description="PhnB-like" evidence="1">
    <location>
        <begin position="3"/>
        <end position="116"/>
    </location>
</feature>
<accession>A0ABW0M918</accession>
<comment type="caution">
    <text evidence="2">The sequence shown here is derived from an EMBL/GenBank/DDBJ whole genome shotgun (WGS) entry which is preliminary data.</text>
</comment>
<dbReference type="Gene3D" id="3.10.180.10">
    <property type="entry name" value="2,3-Dihydroxybiphenyl 1,2-Dioxygenase, domain 1"/>
    <property type="match status" value="1"/>
</dbReference>
<gene>
    <name evidence="2" type="ORF">ACFPM8_06025</name>
</gene>
<dbReference type="EMBL" id="JBHSMT010000010">
    <property type="protein sequence ID" value="MFC5473513.1"/>
    <property type="molecule type" value="Genomic_DNA"/>
</dbReference>
<sequence length="157" mass="17268">MQRLSTCLWFDDQAQEAAAFYVSLFPNSHIVDTKYYPEGSQRPAGSVLTVQFTLDGNEYVALNGGPQFKFSPAVSLVANCDTQQEVDTLWHKLSEGGQEGQCGWLTDKYGLSWQVVPRALIKMLSTADSAASQRAFAAMMTMTKLDIAALQRAFEGS</sequence>
<dbReference type="RefSeq" id="WP_378996045.1">
    <property type="nucleotide sequence ID" value="NZ_JBHSMT010000010.1"/>
</dbReference>
<dbReference type="InterPro" id="IPR009725">
    <property type="entry name" value="3_dmu_93_MTrfase"/>
</dbReference>
<reference evidence="3" key="1">
    <citation type="journal article" date="2019" name="Int. J. Syst. Evol. Microbiol.">
        <title>The Global Catalogue of Microorganisms (GCM) 10K type strain sequencing project: providing services to taxonomists for standard genome sequencing and annotation.</title>
        <authorList>
            <consortium name="The Broad Institute Genomics Platform"/>
            <consortium name="The Broad Institute Genome Sequencing Center for Infectious Disease"/>
            <person name="Wu L."/>
            <person name="Ma J."/>
        </authorList>
    </citation>
    <scope>NUCLEOTIDE SEQUENCE [LARGE SCALE GENOMIC DNA]</scope>
    <source>
        <strain evidence="3">JCM 17066</strain>
    </source>
</reference>
<proteinExistence type="predicted"/>
<dbReference type="CDD" id="cd06588">
    <property type="entry name" value="PhnB_like"/>
    <property type="match status" value="1"/>
</dbReference>
<dbReference type="PANTHER" id="PTHR33990">
    <property type="entry name" value="PROTEIN YJDN-RELATED"/>
    <property type="match status" value="1"/>
</dbReference>
<dbReference type="PIRSF" id="PIRSF021700">
    <property type="entry name" value="3_dmu_93_MTrfase"/>
    <property type="match status" value="1"/>
</dbReference>
<name>A0ABW0M918_9BURK</name>
<keyword evidence="3" id="KW-1185">Reference proteome</keyword>
<dbReference type="InterPro" id="IPR029068">
    <property type="entry name" value="Glyas_Bleomycin-R_OHBP_Dase"/>
</dbReference>